<evidence type="ECO:0000313" key="9">
    <source>
        <dbReference type="EMBL" id="KAF5745464.1"/>
    </source>
</evidence>
<dbReference type="Pfam" id="PF04535">
    <property type="entry name" value="CASP_dom"/>
    <property type="match status" value="1"/>
</dbReference>
<feature type="transmembrane region" description="Helical" evidence="7">
    <location>
        <begin position="76"/>
        <end position="102"/>
    </location>
</feature>
<evidence type="ECO:0000259" key="8">
    <source>
        <dbReference type="Pfam" id="PF04535"/>
    </source>
</evidence>
<feature type="domain" description="Casparian strip membrane protein" evidence="8">
    <location>
        <begin position="29"/>
        <end position="176"/>
    </location>
</feature>
<dbReference type="OrthoDB" id="753675at2759"/>
<dbReference type="PANTHER" id="PTHR36488">
    <property type="entry name" value="CASP-LIKE PROTEIN 1U1"/>
    <property type="match status" value="1"/>
</dbReference>
<dbReference type="NCBIfam" id="TIGR01569">
    <property type="entry name" value="A_tha_TIGR01569"/>
    <property type="match status" value="1"/>
</dbReference>
<organism evidence="9 10">
    <name type="scientific">Tripterygium wilfordii</name>
    <name type="common">Thunder God vine</name>
    <dbReference type="NCBI Taxonomy" id="458696"/>
    <lineage>
        <taxon>Eukaryota</taxon>
        <taxon>Viridiplantae</taxon>
        <taxon>Streptophyta</taxon>
        <taxon>Embryophyta</taxon>
        <taxon>Tracheophyta</taxon>
        <taxon>Spermatophyta</taxon>
        <taxon>Magnoliopsida</taxon>
        <taxon>eudicotyledons</taxon>
        <taxon>Gunneridae</taxon>
        <taxon>Pentapetalae</taxon>
        <taxon>rosids</taxon>
        <taxon>fabids</taxon>
        <taxon>Celastrales</taxon>
        <taxon>Celastraceae</taxon>
        <taxon>Tripterygium</taxon>
    </lineage>
</organism>
<evidence type="ECO:0000313" key="10">
    <source>
        <dbReference type="Proteomes" id="UP000593562"/>
    </source>
</evidence>
<comment type="subcellular location">
    <subcellularLocation>
        <location evidence="1 7">Cell membrane</location>
        <topology evidence="1 7">Multi-pass membrane protein</topology>
    </subcellularLocation>
</comment>
<reference evidence="9 10" key="1">
    <citation type="journal article" date="2020" name="Nat. Commun.">
        <title>Genome of Tripterygium wilfordii and identification of cytochrome P450 involved in triptolide biosynthesis.</title>
        <authorList>
            <person name="Tu L."/>
            <person name="Su P."/>
            <person name="Zhang Z."/>
            <person name="Gao L."/>
            <person name="Wang J."/>
            <person name="Hu T."/>
            <person name="Zhou J."/>
            <person name="Zhang Y."/>
            <person name="Zhao Y."/>
            <person name="Liu Y."/>
            <person name="Song Y."/>
            <person name="Tong Y."/>
            <person name="Lu Y."/>
            <person name="Yang J."/>
            <person name="Xu C."/>
            <person name="Jia M."/>
            <person name="Peters R.J."/>
            <person name="Huang L."/>
            <person name="Gao W."/>
        </authorList>
    </citation>
    <scope>NUCLEOTIDE SEQUENCE [LARGE SCALE GENOMIC DNA]</scope>
    <source>
        <strain evidence="10">cv. XIE 37</strain>
        <tissue evidence="9">Leaf</tissue>
    </source>
</reference>
<evidence type="ECO:0000256" key="5">
    <source>
        <dbReference type="ARBA" id="ARBA00022989"/>
    </source>
</evidence>
<protein>
    <recommendedName>
        <fullName evidence="7">CASP-like protein</fullName>
    </recommendedName>
</protein>
<feature type="transmembrane region" description="Helical" evidence="7">
    <location>
        <begin position="114"/>
        <end position="141"/>
    </location>
</feature>
<keyword evidence="10" id="KW-1185">Reference proteome</keyword>
<dbReference type="AlphaFoldDB" id="A0A7J7DGT1"/>
<evidence type="ECO:0000256" key="7">
    <source>
        <dbReference type="RuleBase" id="RU361233"/>
    </source>
</evidence>
<evidence type="ECO:0000256" key="6">
    <source>
        <dbReference type="ARBA" id="ARBA00023136"/>
    </source>
</evidence>
<dbReference type="Proteomes" id="UP000593562">
    <property type="component" value="Unassembled WGS sequence"/>
</dbReference>
<feature type="transmembrane region" description="Helical" evidence="7">
    <location>
        <begin position="36"/>
        <end position="56"/>
    </location>
</feature>
<dbReference type="InterPro" id="IPR044173">
    <property type="entry name" value="CASPL"/>
</dbReference>
<gene>
    <name evidence="9" type="ORF">HS088_TW07G01048</name>
</gene>
<dbReference type="InterPro" id="IPR006702">
    <property type="entry name" value="CASP_dom"/>
</dbReference>
<proteinExistence type="inferred from homology"/>
<comment type="caution">
    <text evidence="9">The sequence shown here is derived from an EMBL/GenBank/DDBJ whole genome shotgun (WGS) entry which is preliminary data.</text>
</comment>
<dbReference type="InParanoid" id="A0A7J7DGT1"/>
<name>A0A7J7DGT1_TRIWF</name>
<accession>A0A7J7DGT1</accession>
<keyword evidence="6 7" id="KW-0472">Membrane</keyword>
<feature type="transmembrane region" description="Helical" evidence="7">
    <location>
        <begin position="168"/>
        <end position="191"/>
    </location>
</feature>
<evidence type="ECO:0000256" key="1">
    <source>
        <dbReference type="ARBA" id="ARBA00004651"/>
    </source>
</evidence>
<sequence length="192" mass="20461">MSETPAEQTKTEPVQAGEVARPPPLRLHRGISVLDLVLRIVAVAGTLASSIAMATTNQTLPFITQNFQFRAEYNDLPAFTFFVITNSIVCGYLVFSLPLSIFHIIKSAAKKSRIVLLTFDAAMLALVTAGASAAAATVYLAHKGNVNANWPAVCQQFDLFCERTSGSLIGSFGSAIMLILIISTSAVAISLL</sequence>
<dbReference type="GO" id="GO:0005886">
    <property type="term" value="C:plasma membrane"/>
    <property type="evidence" value="ECO:0007669"/>
    <property type="project" value="UniProtKB-SubCell"/>
</dbReference>
<keyword evidence="3 7" id="KW-1003">Cell membrane</keyword>
<comment type="subunit">
    <text evidence="7">Homodimer and heterodimers.</text>
</comment>
<keyword evidence="5 7" id="KW-1133">Transmembrane helix</keyword>
<comment type="similarity">
    <text evidence="2 7">Belongs to the Casparian strip membrane proteins (CASP) family.</text>
</comment>
<dbReference type="EMBL" id="JAAARO010000007">
    <property type="protein sequence ID" value="KAF5745464.1"/>
    <property type="molecule type" value="Genomic_DNA"/>
</dbReference>
<evidence type="ECO:0000256" key="3">
    <source>
        <dbReference type="ARBA" id="ARBA00022475"/>
    </source>
</evidence>
<evidence type="ECO:0000256" key="2">
    <source>
        <dbReference type="ARBA" id="ARBA00007651"/>
    </source>
</evidence>
<evidence type="ECO:0000256" key="4">
    <source>
        <dbReference type="ARBA" id="ARBA00022692"/>
    </source>
</evidence>
<dbReference type="InterPro" id="IPR006459">
    <property type="entry name" value="CASP/CASPL"/>
</dbReference>
<dbReference type="PANTHER" id="PTHR36488:SF12">
    <property type="entry name" value="CASP-LIKE PROTEIN"/>
    <property type="match status" value="1"/>
</dbReference>
<keyword evidence="4 7" id="KW-0812">Transmembrane</keyword>